<gene>
    <name evidence="1" type="ORF">AAFF_G00401120</name>
</gene>
<keyword evidence="2" id="KW-1185">Reference proteome</keyword>
<organism evidence="1 2">
    <name type="scientific">Aldrovandia affinis</name>
    <dbReference type="NCBI Taxonomy" id="143900"/>
    <lineage>
        <taxon>Eukaryota</taxon>
        <taxon>Metazoa</taxon>
        <taxon>Chordata</taxon>
        <taxon>Craniata</taxon>
        <taxon>Vertebrata</taxon>
        <taxon>Euteleostomi</taxon>
        <taxon>Actinopterygii</taxon>
        <taxon>Neopterygii</taxon>
        <taxon>Teleostei</taxon>
        <taxon>Notacanthiformes</taxon>
        <taxon>Halosauridae</taxon>
        <taxon>Aldrovandia</taxon>
    </lineage>
</organism>
<accession>A0AAD7SCX2</accession>
<name>A0AAD7SCX2_9TELE</name>
<dbReference type="EMBL" id="JAINUG010000079">
    <property type="protein sequence ID" value="KAJ8400073.1"/>
    <property type="molecule type" value="Genomic_DNA"/>
</dbReference>
<protein>
    <submittedName>
        <fullName evidence="1">Uncharacterized protein</fullName>
    </submittedName>
</protein>
<reference evidence="1" key="1">
    <citation type="journal article" date="2023" name="Science">
        <title>Genome structures resolve the early diversification of teleost fishes.</title>
        <authorList>
            <person name="Parey E."/>
            <person name="Louis A."/>
            <person name="Montfort J."/>
            <person name="Bouchez O."/>
            <person name="Roques C."/>
            <person name="Iampietro C."/>
            <person name="Lluch J."/>
            <person name="Castinel A."/>
            <person name="Donnadieu C."/>
            <person name="Desvignes T."/>
            <person name="Floi Bucao C."/>
            <person name="Jouanno E."/>
            <person name="Wen M."/>
            <person name="Mejri S."/>
            <person name="Dirks R."/>
            <person name="Jansen H."/>
            <person name="Henkel C."/>
            <person name="Chen W.J."/>
            <person name="Zahm M."/>
            <person name="Cabau C."/>
            <person name="Klopp C."/>
            <person name="Thompson A.W."/>
            <person name="Robinson-Rechavi M."/>
            <person name="Braasch I."/>
            <person name="Lecointre G."/>
            <person name="Bobe J."/>
            <person name="Postlethwait J.H."/>
            <person name="Berthelot C."/>
            <person name="Roest Crollius H."/>
            <person name="Guiguen Y."/>
        </authorList>
    </citation>
    <scope>NUCLEOTIDE SEQUENCE</scope>
    <source>
        <strain evidence="1">NC1722</strain>
    </source>
</reference>
<dbReference type="Proteomes" id="UP001221898">
    <property type="component" value="Unassembled WGS sequence"/>
</dbReference>
<evidence type="ECO:0000313" key="2">
    <source>
        <dbReference type="Proteomes" id="UP001221898"/>
    </source>
</evidence>
<proteinExistence type="predicted"/>
<evidence type="ECO:0000313" key="1">
    <source>
        <dbReference type="EMBL" id="KAJ8400073.1"/>
    </source>
</evidence>
<sequence length="146" mass="16474">MGTSEQVLLQTTCGKTVSLDSVTERVYIETIQNEEANNRIVTMYTKYEQDFSATEGVVCMAFAFMRNDHLHFLCVKEQILQVQKFEAESLPEEDIFFFMWVEGFGEAGPLVPLAQPSSPVCITDEDYLATEGLSVLFKIIPHPIPV</sequence>
<dbReference type="AlphaFoldDB" id="A0AAD7SCX2"/>
<comment type="caution">
    <text evidence="1">The sequence shown here is derived from an EMBL/GenBank/DDBJ whole genome shotgun (WGS) entry which is preliminary data.</text>
</comment>